<comment type="caution">
    <text evidence="1">The sequence shown here is derived from an EMBL/GenBank/DDBJ whole genome shotgun (WGS) entry which is preliminary data.</text>
</comment>
<proteinExistence type="predicted"/>
<keyword evidence="2" id="KW-1185">Reference proteome</keyword>
<accession>A0ACC1BBK7</accession>
<dbReference type="EMBL" id="CM047901">
    <property type="protein sequence ID" value="KAJ0096328.1"/>
    <property type="molecule type" value="Genomic_DNA"/>
</dbReference>
<dbReference type="Proteomes" id="UP001164250">
    <property type="component" value="Chromosome 5"/>
</dbReference>
<protein>
    <submittedName>
        <fullName evidence="1">Uncharacterized protein</fullName>
    </submittedName>
</protein>
<evidence type="ECO:0000313" key="2">
    <source>
        <dbReference type="Proteomes" id="UP001164250"/>
    </source>
</evidence>
<gene>
    <name evidence="1" type="ORF">Patl1_28080</name>
</gene>
<name>A0ACC1BBK7_9ROSI</name>
<evidence type="ECO:0000313" key="1">
    <source>
        <dbReference type="EMBL" id="KAJ0096328.1"/>
    </source>
</evidence>
<organism evidence="1 2">
    <name type="scientific">Pistacia atlantica</name>
    <dbReference type="NCBI Taxonomy" id="434234"/>
    <lineage>
        <taxon>Eukaryota</taxon>
        <taxon>Viridiplantae</taxon>
        <taxon>Streptophyta</taxon>
        <taxon>Embryophyta</taxon>
        <taxon>Tracheophyta</taxon>
        <taxon>Spermatophyta</taxon>
        <taxon>Magnoliopsida</taxon>
        <taxon>eudicotyledons</taxon>
        <taxon>Gunneridae</taxon>
        <taxon>Pentapetalae</taxon>
        <taxon>rosids</taxon>
        <taxon>malvids</taxon>
        <taxon>Sapindales</taxon>
        <taxon>Anacardiaceae</taxon>
        <taxon>Pistacia</taxon>
    </lineage>
</organism>
<reference evidence="2" key="1">
    <citation type="journal article" date="2023" name="G3 (Bethesda)">
        <title>Genome assembly and association tests identify interacting loci associated with vigor, precocity, and sex in interspecific pistachio rootstocks.</title>
        <authorList>
            <person name="Palmer W."/>
            <person name="Jacygrad E."/>
            <person name="Sagayaradj S."/>
            <person name="Cavanaugh K."/>
            <person name="Han R."/>
            <person name="Bertier L."/>
            <person name="Beede B."/>
            <person name="Kafkas S."/>
            <person name="Golino D."/>
            <person name="Preece J."/>
            <person name="Michelmore R."/>
        </authorList>
    </citation>
    <scope>NUCLEOTIDE SEQUENCE [LARGE SCALE GENOMIC DNA]</scope>
</reference>
<sequence>MGGLCSKNNGLPKSKVQVSVNPYKSNAPLEEPVLQKMEKPESELNPDDFYDGIPRFTLKSRSVRSTQAAVAKSLKRNVLAVHLIGMTWLEVNPRRGLEMVGFCGIIARFGTRFGCFCPCHWLDCLLCSCRRCEVEEAGVCLSDPKPASVGSWHSASRHLTLGRSARCYPKVSEVSSRLGRAGTVGLGKAMDVLDTLGSSMTNLNPQSGFLSGVGTKSNELTILAFEVANTIVKGSNLMQSLSKSSIRELKEVVLLSKGVQNLVSKDMEELLNIVAADKREELKIFTGEVVRFGNRTKDPQWHNLNRYFEKISRELIPQTQLQEEAELVMEQLMTLVQNTAELYHELQVLDRFEQDYQRKRQEEDNSGGTQKGDNFAIWGAELKSQRKLVKSLKKKSLWSRNLEEVMEKLVDIVHFLLLEMHNAFGSTDADHSPFNGSINIHQRLGPAGLALHYANIVMQIDTLVSYSSHFFGMLFYWLFC</sequence>